<evidence type="ECO:0000256" key="7">
    <source>
        <dbReference type="SAM" id="MobiDB-lite"/>
    </source>
</evidence>
<feature type="transmembrane region" description="Helical" evidence="8">
    <location>
        <begin position="525"/>
        <end position="547"/>
    </location>
</feature>
<evidence type="ECO:0000256" key="4">
    <source>
        <dbReference type="ARBA" id="ARBA00022989"/>
    </source>
</evidence>
<dbReference type="PROSITE" id="PS50267">
    <property type="entry name" value="NA_NEUROTRAN_SYMP_3"/>
    <property type="match status" value="1"/>
</dbReference>
<feature type="transmembrane region" description="Helical" evidence="8">
    <location>
        <begin position="412"/>
        <end position="432"/>
    </location>
</feature>
<dbReference type="GO" id="GO:0015293">
    <property type="term" value="F:symporter activity"/>
    <property type="evidence" value="ECO:0007669"/>
    <property type="project" value="UniProtKB-KW"/>
</dbReference>
<evidence type="ECO:0000256" key="6">
    <source>
        <dbReference type="RuleBase" id="RU003732"/>
    </source>
</evidence>
<feature type="transmembrane region" description="Helical" evidence="8">
    <location>
        <begin position="280"/>
        <end position="304"/>
    </location>
</feature>
<feature type="transmembrane region" description="Helical" evidence="8">
    <location>
        <begin position="96"/>
        <end position="115"/>
    </location>
</feature>
<reference evidence="9" key="1">
    <citation type="submission" date="2021-01" db="EMBL/GenBank/DDBJ databases">
        <authorList>
            <person name="Corre E."/>
            <person name="Pelletier E."/>
            <person name="Niang G."/>
            <person name="Scheremetjew M."/>
            <person name="Finn R."/>
            <person name="Kale V."/>
            <person name="Holt S."/>
            <person name="Cochrane G."/>
            <person name="Meng A."/>
            <person name="Brown T."/>
            <person name="Cohen L."/>
        </authorList>
    </citation>
    <scope>NUCLEOTIDE SEQUENCE</scope>
    <source>
        <strain evidence="9">CCMP722</strain>
    </source>
</reference>
<feature type="region of interest" description="Disordered" evidence="7">
    <location>
        <begin position="589"/>
        <end position="618"/>
    </location>
</feature>
<feature type="transmembrane region" description="Helical" evidence="8">
    <location>
        <begin position="559"/>
        <end position="581"/>
    </location>
</feature>
<feature type="transmembrane region" description="Helical" evidence="8">
    <location>
        <begin position="452"/>
        <end position="472"/>
    </location>
</feature>
<keyword evidence="2 6" id="KW-0813">Transport</keyword>
<keyword evidence="4 8" id="KW-1133">Transmembrane helix</keyword>
<feature type="transmembrane region" description="Helical" evidence="8">
    <location>
        <begin position="170"/>
        <end position="197"/>
    </location>
</feature>
<dbReference type="AlphaFoldDB" id="A0A7S0RA30"/>
<evidence type="ECO:0000256" key="3">
    <source>
        <dbReference type="ARBA" id="ARBA00022692"/>
    </source>
</evidence>
<keyword evidence="6" id="KW-0769">Symport</keyword>
<dbReference type="GO" id="GO:0035725">
    <property type="term" value="P:sodium ion transmembrane transport"/>
    <property type="evidence" value="ECO:0007669"/>
    <property type="project" value="TreeGrafter"/>
</dbReference>
<sequence>MRKIHTESAMGDGMRNIVELVRQHNSDTALNHTAGASTSYSSLHPEPTNNPLYEDHVRSSIDECSLELDHEPTLSKRSLIEEKVPEVSRVRWGSRLMFILSAMGAAVGLGNIWRFPYLVYTHGGGVFLLPYVGALALFGLPLLLLEFSLGQQTQKAAMQALCAVHPRAGGVGFASALGAYFMSIYYSVLISWTWLFLFRSFEDPLPWKGSISDAEAFFYREMLGSCFPASSCTLGTSGKTSLQFGPTMANALNWFMTFVCVSRGAKSIGPASLVLMPMPFAMLGILFLRALALEGAGTGIGFYLTPDFSALADPHLWVNALSQIFFSLSLAVGAMIAYGSYNTQESDVVRSALVVGCCNSACSIFAGFVVFAVIGHLAFEEGKAVADVATGGTGLAFVVFPAALALLPASQVFSVIFFLTLLALGLGSAAALVESFKAVLFEMYPELAQRKYLTSAALCFVGWLIGLCMTTSDGRFFLDIFDHFIAQYVLVPIGLLEVVLVIRYYGVDRMANEILVHTEKAAPGVWAHLVKYVIPPGVGVLLVYNVVDEANSAYGGYVWWGILCGWVMVCCIAASLVYFVFFPAKSSSEAAPGLVNESPPQSPCDPLDGTSASPPVEG</sequence>
<dbReference type="InterPro" id="IPR000175">
    <property type="entry name" value="Na/ntran_symport"/>
</dbReference>
<feature type="transmembrane region" description="Helical" evidence="8">
    <location>
        <begin position="384"/>
        <end position="406"/>
    </location>
</feature>
<dbReference type="PROSITE" id="PS00610">
    <property type="entry name" value="NA_NEUROTRAN_SYMP_1"/>
    <property type="match status" value="1"/>
</dbReference>
<proteinExistence type="inferred from homology"/>
<keyword evidence="5 8" id="KW-0472">Membrane</keyword>
<feature type="transmembrane region" description="Helical" evidence="8">
    <location>
        <begin position="316"/>
        <end position="341"/>
    </location>
</feature>
<evidence type="ECO:0000313" key="9">
    <source>
        <dbReference type="EMBL" id="CAD8671575.1"/>
    </source>
</evidence>
<dbReference type="PRINTS" id="PR00176">
    <property type="entry name" value="NANEUSMPORT"/>
</dbReference>
<dbReference type="SUPFAM" id="SSF161070">
    <property type="entry name" value="SNF-like"/>
    <property type="match status" value="1"/>
</dbReference>
<evidence type="ECO:0000256" key="8">
    <source>
        <dbReference type="SAM" id="Phobius"/>
    </source>
</evidence>
<gene>
    <name evidence="9" type="ORF">POBO1169_LOCUS10946</name>
</gene>
<feature type="transmembrane region" description="Helical" evidence="8">
    <location>
        <begin position="353"/>
        <end position="377"/>
    </location>
</feature>
<accession>A0A7S0RA30</accession>
<comment type="subcellular location">
    <subcellularLocation>
        <location evidence="1">Membrane</location>
        <topology evidence="1">Multi-pass membrane protein</topology>
    </subcellularLocation>
</comment>
<keyword evidence="3 6" id="KW-0812">Transmembrane</keyword>
<dbReference type="GO" id="GO:0005886">
    <property type="term" value="C:plasma membrane"/>
    <property type="evidence" value="ECO:0007669"/>
    <property type="project" value="TreeGrafter"/>
</dbReference>
<evidence type="ECO:0000256" key="1">
    <source>
        <dbReference type="ARBA" id="ARBA00004141"/>
    </source>
</evidence>
<evidence type="ECO:0000256" key="5">
    <source>
        <dbReference type="ARBA" id="ARBA00023136"/>
    </source>
</evidence>
<dbReference type="EMBL" id="HBFA01021496">
    <property type="protein sequence ID" value="CAD8671575.1"/>
    <property type="molecule type" value="Transcribed_RNA"/>
</dbReference>
<dbReference type="Pfam" id="PF00209">
    <property type="entry name" value="SNF"/>
    <property type="match status" value="2"/>
</dbReference>
<organism evidence="9">
    <name type="scientific">Pyramimonas obovata</name>
    <dbReference type="NCBI Taxonomy" id="1411642"/>
    <lineage>
        <taxon>Eukaryota</taxon>
        <taxon>Viridiplantae</taxon>
        <taxon>Chlorophyta</taxon>
        <taxon>Pyramimonadophyceae</taxon>
        <taxon>Pyramimonadales</taxon>
        <taxon>Pyramimonadaceae</taxon>
        <taxon>Pyramimonas</taxon>
        <taxon>Pyramimonas incertae sedis</taxon>
    </lineage>
</organism>
<dbReference type="PANTHER" id="PTHR11616">
    <property type="entry name" value="SODIUM/CHLORIDE DEPENDENT TRANSPORTER"/>
    <property type="match status" value="1"/>
</dbReference>
<dbReference type="InterPro" id="IPR037272">
    <property type="entry name" value="SNS_sf"/>
</dbReference>
<comment type="similarity">
    <text evidence="6">Belongs to the sodium:neurotransmitter symporter (SNF) (TC 2.A.22) family.</text>
</comment>
<name>A0A7S0RA30_9CHLO</name>
<feature type="transmembrane region" description="Helical" evidence="8">
    <location>
        <begin position="484"/>
        <end position="505"/>
    </location>
</feature>
<protein>
    <recommendedName>
        <fullName evidence="6">Transporter</fullName>
    </recommendedName>
</protein>
<evidence type="ECO:0000256" key="2">
    <source>
        <dbReference type="ARBA" id="ARBA00022448"/>
    </source>
</evidence>
<dbReference type="PANTHER" id="PTHR11616:SF240">
    <property type="entry name" value="BLOATED TUBULES, ISOFORM B-RELATED"/>
    <property type="match status" value="1"/>
</dbReference>
<feature type="transmembrane region" description="Helical" evidence="8">
    <location>
        <begin position="127"/>
        <end position="149"/>
    </location>
</feature>